<dbReference type="PROSITE" id="PS50110">
    <property type="entry name" value="RESPONSE_REGULATORY"/>
    <property type="match status" value="1"/>
</dbReference>
<dbReference type="SMART" id="SM00086">
    <property type="entry name" value="PAC"/>
    <property type="match status" value="3"/>
</dbReference>
<sequence>MKIFNQFQPKAQFIPVIILTIIAIVGNAWHISPLFSVDILFGSIAALLTLVWFGTRAGLIVATVSSAYTIVLWSHGYAMLIFIGEIAAIAWQIHRAQCQQQPLPPLVIASVRYWIALGIPLTILSYRFALEIDWPQVILITLGLSLNGIFNAGIAGLLVVSNNLLRRQCRSVAITDLLFHSLLSATLLPTTLLAMWYSHHAMVTQELQLTHQLHRMTQQVIRTHQSVLSESTPITLLPIIQTWLNTLFTTNTQVSLQYLPVLPTNTSFSIGVLKLQLPQNRGWHSQIGGYQHATYLLYLTCPDPTRGIIEIRLSAVELIKNVQRTITQTLALLLLCVLGAIQLARWSSQSIAQELRMLITSAQTLPVATHHHLRWSAPTRLLFVEAEQLAQTLTAIAQTLIHNFQTLEHEHQETEAALLHLRQSEARWASAQRIANMGSWYLERATNQIQWSDQTYYLLGYHPEDIKPSWKHFIARIHPRDRRRLRLRVATLAQLNQDDIMIEEVRLVLPNQTERILLTQTRAHYVDNQLIGFEGILLDVTAREQITQALAIERQRLTNVIEGPRLGTWEWNVNTGETIFNEYWAAICGYQLVELTPLNIQTWRQLAHPDDLDISDILMDYHLRGYVDRYDCEVRMRHKDGYWVWVLDQGRIVARDAQGKPLVVAGTHVDITMRKRIELDLVRRESLERQLIDCAAELLTPSCNNIATAIDHTLAQISHLIGAERSYLGLMDYESQTLGLSYCWTAEGISQRPANLHQVQFGCLPNILKDLHHKKPVVISEVTTLAHEWTAEYHWLTAAGVQSLVLIPVCDSTELRGVIGFELINMAHVWRESDVRFLQVLGNLFANALSRERSDRALRASEQRLRAVFDTAPIGISVMDTEHRLIYINPAFADLVGREIKSLPGESIDNLVHPEDNEREHPLFAQLLAGQRTGYRLEKRYVRPNGDIVWGDLRVNLLPGHEHEPPLPLGMVEDITELREAMAHRRHLEQQVTRYTTHLEQLVDISAGQLPIEEEILALIRFGCACFHAHAGHLGRFDTKVGYQPLVAVAMHSYDETNNKQLAELPVQLFDERIQLLCKTPCAPQLLLAPMLPTIAQQLGYHACIILVIPEIGSEPTAGMQNILALWSRQPRNYLERLDGQLLRLIAQRIAAVCYDQRVQQDLVAAKERETIGHFASGIAHDFNNLLSAIDANLHFIDNTIQQAAMATADDDNYASATEELIEVVNETRSAVGHAKVMTSGLLSLSRAGGITLESVVLLPLLNELTAILRQILPSSIALTMTVEPDLCVYSNGAFLQAALLNLALNARDAMTHGGELIITAYAATTPPIAVRIGSAPNGEHIVIRVRDTGYGMSAAVLARIFEPLFSTKARQRGHGLGLFMVQEFITRTRAALDLESQPEQGTTFYLLLPPARSYAIDSTDDNAPLMTNLGHLSLRLLLVDDDARVRDSLERLLTAAGFRVTVAIHGAAALEVLQTQPAFDLVLSDIAMPVMDGVKLVRQLTQARPELPVILMTGRESGSEFQQDLGEHPPILNKPLDMQVLYATIQQRLHLAM</sequence>
<feature type="domain" description="Histidine kinase" evidence="8">
    <location>
        <begin position="1178"/>
        <end position="1413"/>
    </location>
</feature>
<dbReference type="Proteomes" id="UP000548632">
    <property type="component" value="Unassembled WGS sequence"/>
</dbReference>
<feature type="transmembrane region" description="Helical" evidence="7">
    <location>
        <begin position="111"/>
        <end position="130"/>
    </location>
</feature>
<feature type="domain" description="PAC" evidence="11">
    <location>
        <begin position="935"/>
        <end position="987"/>
    </location>
</feature>
<dbReference type="InterPro" id="IPR004358">
    <property type="entry name" value="Sig_transdc_His_kin-like_C"/>
</dbReference>
<evidence type="ECO:0000259" key="9">
    <source>
        <dbReference type="PROSITE" id="PS50110"/>
    </source>
</evidence>
<keyword evidence="7" id="KW-1133">Transmembrane helix</keyword>
<feature type="modified residue" description="4-aspartylphosphate" evidence="6">
    <location>
        <position position="1486"/>
    </location>
</feature>
<dbReference type="SUPFAM" id="SSF52172">
    <property type="entry name" value="CheY-like"/>
    <property type="match status" value="1"/>
</dbReference>
<dbReference type="SMART" id="SM00387">
    <property type="entry name" value="HATPase_c"/>
    <property type="match status" value="1"/>
</dbReference>
<evidence type="ECO:0000256" key="3">
    <source>
        <dbReference type="ARBA" id="ARBA00022553"/>
    </source>
</evidence>
<evidence type="ECO:0000259" key="10">
    <source>
        <dbReference type="PROSITE" id="PS50112"/>
    </source>
</evidence>
<dbReference type="Pfam" id="PF02518">
    <property type="entry name" value="HATPase_c"/>
    <property type="match status" value="1"/>
</dbReference>
<accession>A0A839HLQ9</accession>
<dbReference type="InterPro" id="IPR052162">
    <property type="entry name" value="Sensor_kinase/Photoreceptor"/>
</dbReference>
<dbReference type="PROSITE" id="PS50112">
    <property type="entry name" value="PAS"/>
    <property type="match status" value="1"/>
</dbReference>
<dbReference type="InterPro" id="IPR035965">
    <property type="entry name" value="PAS-like_dom_sf"/>
</dbReference>
<dbReference type="InterPro" id="IPR029016">
    <property type="entry name" value="GAF-like_dom_sf"/>
</dbReference>
<evidence type="ECO:0000313" key="12">
    <source>
        <dbReference type="EMBL" id="MBB1126572.1"/>
    </source>
</evidence>
<organism evidence="12 13">
    <name type="scientific">Thiospirillum jenense</name>
    <dbReference type="NCBI Taxonomy" id="1653858"/>
    <lineage>
        <taxon>Bacteria</taxon>
        <taxon>Pseudomonadati</taxon>
        <taxon>Pseudomonadota</taxon>
        <taxon>Gammaproteobacteria</taxon>
        <taxon>Chromatiales</taxon>
        <taxon>Chromatiaceae</taxon>
        <taxon>Thiospirillum</taxon>
    </lineage>
</organism>
<dbReference type="InterPro" id="IPR005467">
    <property type="entry name" value="His_kinase_dom"/>
</dbReference>
<dbReference type="Pfam" id="PF08447">
    <property type="entry name" value="PAS_3"/>
    <property type="match status" value="2"/>
</dbReference>
<keyword evidence="13" id="KW-1185">Reference proteome</keyword>
<feature type="transmembrane region" description="Helical" evidence="7">
    <location>
        <begin position="137"/>
        <end position="158"/>
    </location>
</feature>
<feature type="domain" description="Response regulatory" evidence="9">
    <location>
        <begin position="1436"/>
        <end position="1550"/>
    </location>
</feature>
<dbReference type="GO" id="GO:0006355">
    <property type="term" value="P:regulation of DNA-templated transcription"/>
    <property type="evidence" value="ECO:0007669"/>
    <property type="project" value="InterPro"/>
</dbReference>
<dbReference type="SMART" id="SM00448">
    <property type="entry name" value="REC"/>
    <property type="match status" value="1"/>
</dbReference>
<dbReference type="PRINTS" id="PR00344">
    <property type="entry name" value="BCTRLSENSOR"/>
</dbReference>
<evidence type="ECO:0000256" key="1">
    <source>
        <dbReference type="ARBA" id="ARBA00000085"/>
    </source>
</evidence>
<dbReference type="SUPFAM" id="SSF55874">
    <property type="entry name" value="ATPase domain of HSP90 chaperone/DNA topoisomerase II/histidine kinase"/>
    <property type="match status" value="1"/>
</dbReference>
<dbReference type="InterPro" id="IPR003594">
    <property type="entry name" value="HATPase_dom"/>
</dbReference>
<feature type="domain" description="PAS" evidence="10">
    <location>
        <begin position="861"/>
        <end position="931"/>
    </location>
</feature>
<dbReference type="Gene3D" id="1.10.287.130">
    <property type="match status" value="1"/>
</dbReference>
<dbReference type="InterPro" id="IPR003018">
    <property type="entry name" value="GAF"/>
</dbReference>
<keyword evidence="7" id="KW-0472">Membrane</keyword>
<keyword evidence="7" id="KW-0812">Transmembrane</keyword>
<dbReference type="Pfam" id="PF00989">
    <property type="entry name" value="PAS"/>
    <property type="match status" value="1"/>
</dbReference>
<dbReference type="InterPro" id="IPR036890">
    <property type="entry name" value="HATPase_C_sf"/>
</dbReference>
<dbReference type="Gene3D" id="3.30.450.20">
    <property type="entry name" value="PAS domain"/>
    <property type="match status" value="3"/>
</dbReference>
<keyword evidence="4" id="KW-0808">Transferase</keyword>
<dbReference type="CDD" id="cd17574">
    <property type="entry name" value="REC_OmpR"/>
    <property type="match status" value="1"/>
</dbReference>
<dbReference type="SMART" id="SM00065">
    <property type="entry name" value="GAF"/>
    <property type="match status" value="1"/>
</dbReference>
<dbReference type="NCBIfam" id="TIGR00229">
    <property type="entry name" value="sensory_box"/>
    <property type="match status" value="3"/>
</dbReference>
<dbReference type="Gene3D" id="3.40.50.2300">
    <property type="match status" value="1"/>
</dbReference>
<dbReference type="EC" id="2.7.13.3" evidence="2"/>
<evidence type="ECO:0000256" key="6">
    <source>
        <dbReference type="PROSITE-ProRule" id="PRU00169"/>
    </source>
</evidence>
<evidence type="ECO:0000256" key="5">
    <source>
        <dbReference type="ARBA" id="ARBA00022777"/>
    </source>
</evidence>
<dbReference type="InterPro" id="IPR001610">
    <property type="entry name" value="PAC"/>
</dbReference>
<dbReference type="RefSeq" id="WP_182584200.1">
    <property type="nucleotide sequence ID" value="NZ_JABVCQ010000021.1"/>
</dbReference>
<protein>
    <recommendedName>
        <fullName evidence="2">histidine kinase</fullName>
        <ecNumber evidence="2">2.7.13.3</ecNumber>
    </recommendedName>
</protein>
<reference evidence="12 13" key="1">
    <citation type="journal article" date="2020" name="Arch. Microbiol.">
        <title>The genome sequence of the giant phototrophic gammaproteobacterium Thiospirillum jenense gives insight into its physiological properties and phylogenetic relationships.</title>
        <authorList>
            <person name="Imhoff J.F."/>
            <person name="Meyer T.E."/>
            <person name="Kyndt J.A."/>
        </authorList>
    </citation>
    <scope>NUCLEOTIDE SEQUENCE [LARGE SCALE GENOMIC DNA]</scope>
    <source>
        <strain evidence="12 13">DSM 216</strain>
    </source>
</reference>
<dbReference type="GO" id="GO:0000160">
    <property type="term" value="P:phosphorelay signal transduction system"/>
    <property type="evidence" value="ECO:0007669"/>
    <property type="project" value="InterPro"/>
</dbReference>
<dbReference type="SUPFAM" id="SSF55781">
    <property type="entry name" value="GAF domain-like"/>
    <property type="match status" value="1"/>
</dbReference>
<evidence type="ECO:0000259" key="8">
    <source>
        <dbReference type="PROSITE" id="PS50109"/>
    </source>
</evidence>
<dbReference type="InterPro" id="IPR013767">
    <property type="entry name" value="PAS_fold"/>
</dbReference>
<evidence type="ECO:0000256" key="7">
    <source>
        <dbReference type="SAM" id="Phobius"/>
    </source>
</evidence>
<dbReference type="PROSITE" id="PS50113">
    <property type="entry name" value="PAC"/>
    <property type="match status" value="2"/>
</dbReference>
<dbReference type="Gene3D" id="3.30.565.10">
    <property type="entry name" value="Histidine kinase-like ATPase, C-terminal domain"/>
    <property type="match status" value="1"/>
</dbReference>
<dbReference type="InterPro" id="IPR000700">
    <property type="entry name" value="PAS-assoc_C"/>
</dbReference>
<comment type="catalytic activity">
    <reaction evidence="1">
        <text>ATP + protein L-histidine = ADP + protein N-phospho-L-histidine.</text>
        <dbReference type="EC" id="2.7.13.3"/>
    </reaction>
</comment>
<dbReference type="Pfam" id="PF01590">
    <property type="entry name" value="GAF"/>
    <property type="match status" value="1"/>
</dbReference>
<evidence type="ECO:0000256" key="2">
    <source>
        <dbReference type="ARBA" id="ARBA00012438"/>
    </source>
</evidence>
<dbReference type="Gene3D" id="3.30.450.40">
    <property type="match status" value="1"/>
</dbReference>
<dbReference type="GO" id="GO:0004673">
    <property type="term" value="F:protein histidine kinase activity"/>
    <property type="evidence" value="ECO:0007669"/>
    <property type="project" value="UniProtKB-EC"/>
</dbReference>
<dbReference type="InterPro" id="IPR011006">
    <property type="entry name" value="CheY-like_superfamily"/>
</dbReference>
<keyword evidence="3 6" id="KW-0597">Phosphoprotein</keyword>
<evidence type="ECO:0000313" key="13">
    <source>
        <dbReference type="Proteomes" id="UP000548632"/>
    </source>
</evidence>
<evidence type="ECO:0000256" key="4">
    <source>
        <dbReference type="ARBA" id="ARBA00022679"/>
    </source>
</evidence>
<dbReference type="InterPro" id="IPR000014">
    <property type="entry name" value="PAS"/>
</dbReference>
<dbReference type="SUPFAM" id="SSF55785">
    <property type="entry name" value="PYP-like sensor domain (PAS domain)"/>
    <property type="match status" value="3"/>
</dbReference>
<dbReference type="InterPro" id="IPR001789">
    <property type="entry name" value="Sig_transdc_resp-reg_receiver"/>
</dbReference>
<dbReference type="PANTHER" id="PTHR43304">
    <property type="entry name" value="PHYTOCHROME-LIKE PROTEIN CPH1"/>
    <property type="match status" value="1"/>
</dbReference>
<comment type="caution">
    <text evidence="12">The sequence shown here is derived from an EMBL/GenBank/DDBJ whole genome shotgun (WGS) entry which is preliminary data.</text>
</comment>
<keyword evidence="5" id="KW-0418">Kinase</keyword>
<evidence type="ECO:0000259" key="11">
    <source>
        <dbReference type="PROSITE" id="PS50113"/>
    </source>
</evidence>
<feature type="domain" description="PAC" evidence="11">
    <location>
        <begin position="630"/>
        <end position="683"/>
    </location>
</feature>
<dbReference type="PROSITE" id="PS50109">
    <property type="entry name" value="HIS_KIN"/>
    <property type="match status" value="1"/>
</dbReference>
<dbReference type="EMBL" id="JABVCQ010000021">
    <property type="protein sequence ID" value="MBB1126572.1"/>
    <property type="molecule type" value="Genomic_DNA"/>
</dbReference>
<gene>
    <name evidence="12" type="ORF">HUK38_10070</name>
</gene>
<proteinExistence type="predicted"/>
<dbReference type="PANTHER" id="PTHR43304:SF1">
    <property type="entry name" value="PAC DOMAIN-CONTAINING PROTEIN"/>
    <property type="match status" value="1"/>
</dbReference>
<feature type="transmembrane region" description="Helical" evidence="7">
    <location>
        <begin position="35"/>
        <end position="55"/>
    </location>
</feature>
<feature type="transmembrane region" description="Helical" evidence="7">
    <location>
        <begin position="67"/>
        <end position="91"/>
    </location>
</feature>
<dbReference type="InterPro" id="IPR013655">
    <property type="entry name" value="PAS_fold_3"/>
</dbReference>
<dbReference type="SMART" id="SM00091">
    <property type="entry name" value="PAS"/>
    <property type="match status" value="3"/>
</dbReference>
<dbReference type="CDD" id="cd00130">
    <property type="entry name" value="PAS"/>
    <property type="match status" value="2"/>
</dbReference>
<name>A0A839HLQ9_9GAMM</name>
<feature type="transmembrane region" description="Helical" evidence="7">
    <location>
        <begin position="12"/>
        <end position="29"/>
    </location>
</feature>
<dbReference type="Pfam" id="PF00072">
    <property type="entry name" value="Response_reg"/>
    <property type="match status" value="1"/>
</dbReference>